<dbReference type="InterPro" id="IPR002104">
    <property type="entry name" value="Integrase_catalytic"/>
</dbReference>
<accession>A0A6C2YUQ7</accession>
<dbReference type="EMBL" id="LR586016">
    <property type="protein sequence ID" value="VIP05350.1"/>
    <property type="molecule type" value="Genomic_DNA"/>
</dbReference>
<evidence type="ECO:0000313" key="8">
    <source>
        <dbReference type="EMBL" id="VIP05350.1"/>
    </source>
</evidence>
<dbReference type="FunCoup" id="A0A6C2YUQ7">
    <property type="interactions" value="45"/>
</dbReference>
<dbReference type="PANTHER" id="PTHR30349">
    <property type="entry name" value="PHAGE INTEGRASE-RELATED"/>
    <property type="match status" value="1"/>
</dbReference>
<evidence type="ECO:0000259" key="7">
    <source>
        <dbReference type="PROSITE" id="PS51900"/>
    </source>
</evidence>
<sequence>MAHQPKPFFRTARNAWYIQLDGQQIKLAPGPKNSTTEKAAWSQFHEIVAQRKISLRSNTAQPSDNSAALSVAHLCDKYLDWCKTHRASRTYDGYLWHLQRFIESLPDAISLPATSLRPYHIVEWIDKYPDWGQTYRRNAIAAIKRVYAWGEELGYIESNPIRKIRKPSPARREQVITPDDWIKIRDHYPEGDPFRDVLEFAWETGCRPMEIKRIEARHVDLPRHRVVFPPAESKGKRKARVIYLTARAEAALSRRLVATPTGILFKNADGLPWTASAMSCRFARLKKSLGVKYAAYSFRHSFAQRLLVSGVDHLTVAELLGHCDGTMIAKTYQHLAESSEHLMRTLNEANANQSM</sequence>
<dbReference type="InParanoid" id="A0A6C2YUQ7"/>
<dbReference type="EMBL" id="LR593887">
    <property type="protein sequence ID" value="VTS08056.1"/>
    <property type="molecule type" value="Genomic_DNA"/>
</dbReference>
<comment type="similarity">
    <text evidence="1">Belongs to the 'phage' integrase family.</text>
</comment>
<proteinExistence type="inferred from homology"/>
<name>A0A6C2YUQ7_9BACT</name>
<evidence type="ECO:0000259" key="6">
    <source>
        <dbReference type="PROSITE" id="PS51898"/>
    </source>
</evidence>
<gene>
    <name evidence="8" type="ORF">GMBLW1_38430</name>
</gene>
<feature type="domain" description="Tyr recombinase" evidence="6">
    <location>
        <begin position="171"/>
        <end position="347"/>
    </location>
</feature>
<dbReference type="Proteomes" id="UP000464378">
    <property type="component" value="Chromosome"/>
</dbReference>
<dbReference type="Gene3D" id="1.10.150.130">
    <property type="match status" value="1"/>
</dbReference>
<protein>
    <recommendedName>
        <fullName evidence="10">Tyr recombinase domain-containing protein</fullName>
    </recommendedName>
</protein>
<evidence type="ECO:0000256" key="1">
    <source>
        <dbReference type="ARBA" id="ARBA00008857"/>
    </source>
</evidence>
<keyword evidence="3 5" id="KW-0238">DNA-binding</keyword>
<dbReference type="Gene3D" id="1.10.443.10">
    <property type="entry name" value="Intergrase catalytic core"/>
    <property type="match status" value="1"/>
</dbReference>
<feature type="domain" description="Core-binding (CB)" evidence="7">
    <location>
        <begin position="69"/>
        <end position="151"/>
    </location>
</feature>
<dbReference type="Pfam" id="PF00589">
    <property type="entry name" value="Phage_integrase"/>
    <property type="match status" value="1"/>
</dbReference>
<dbReference type="AlphaFoldDB" id="A0A6C2YUQ7"/>
<dbReference type="GO" id="GO:0003677">
    <property type="term" value="F:DNA binding"/>
    <property type="evidence" value="ECO:0007669"/>
    <property type="project" value="UniProtKB-UniRule"/>
</dbReference>
<dbReference type="PANTHER" id="PTHR30349:SF64">
    <property type="entry name" value="PROPHAGE INTEGRASE INTD-RELATED"/>
    <property type="match status" value="1"/>
</dbReference>
<dbReference type="CDD" id="cd00796">
    <property type="entry name" value="INT_Rci_Hp1_C"/>
    <property type="match status" value="1"/>
</dbReference>
<dbReference type="PROSITE" id="PS51900">
    <property type="entry name" value="CB"/>
    <property type="match status" value="1"/>
</dbReference>
<keyword evidence="4" id="KW-0233">DNA recombination</keyword>
<reference evidence="8" key="1">
    <citation type="submission" date="2019-04" db="EMBL/GenBank/DDBJ databases">
        <authorList>
            <consortium name="Science for Life Laboratories"/>
        </authorList>
    </citation>
    <scope>NUCLEOTIDE SEQUENCE</scope>
    <source>
        <strain evidence="8">MBLW1</strain>
    </source>
</reference>
<keyword evidence="2" id="KW-0229">DNA integration</keyword>
<dbReference type="GO" id="GO:0006310">
    <property type="term" value="P:DNA recombination"/>
    <property type="evidence" value="ECO:0007669"/>
    <property type="project" value="UniProtKB-KW"/>
</dbReference>
<evidence type="ECO:0008006" key="10">
    <source>
        <dbReference type="Google" id="ProtNLM"/>
    </source>
</evidence>
<evidence type="ECO:0000256" key="3">
    <source>
        <dbReference type="ARBA" id="ARBA00023125"/>
    </source>
</evidence>
<dbReference type="GO" id="GO:0015074">
    <property type="term" value="P:DNA integration"/>
    <property type="evidence" value="ECO:0007669"/>
    <property type="project" value="UniProtKB-KW"/>
</dbReference>
<dbReference type="InterPro" id="IPR010998">
    <property type="entry name" value="Integrase_recombinase_N"/>
</dbReference>
<dbReference type="RefSeq" id="WP_162660435.1">
    <property type="nucleotide sequence ID" value="NZ_LR593887.1"/>
</dbReference>
<keyword evidence="9" id="KW-1185">Reference proteome</keyword>
<organism evidence="8">
    <name type="scientific">Tuwongella immobilis</name>
    <dbReference type="NCBI Taxonomy" id="692036"/>
    <lineage>
        <taxon>Bacteria</taxon>
        <taxon>Pseudomonadati</taxon>
        <taxon>Planctomycetota</taxon>
        <taxon>Planctomycetia</taxon>
        <taxon>Gemmatales</taxon>
        <taxon>Gemmataceae</taxon>
        <taxon>Tuwongella</taxon>
    </lineage>
</organism>
<dbReference type="InterPro" id="IPR013762">
    <property type="entry name" value="Integrase-like_cat_sf"/>
</dbReference>
<evidence type="ECO:0000256" key="5">
    <source>
        <dbReference type="PROSITE-ProRule" id="PRU01248"/>
    </source>
</evidence>
<dbReference type="InterPro" id="IPR044068">
    <property type="entry name" value="CB"/>
</dbReference>
<dbReference type="InterPro" id="IPR050090">
    <property type="entry name" value="Tyrosine_recombinase_XerCD"/>
</dbReference>
<dbReference type="KEGG" id="tim:GMBLW1_38430"/>
<dbReference type="InterPro" id="IPR011010">
    <property type="entry name" value="DNA_brk_join_enz"/>
</dbReference>
<evidence type="ECO:0000313" key="9">
    <source>
        <dbReference type="Proteomes" id="UP000464378"/>
    </source>
</evidence>
<dbReference type="SUPFAM" id="SSF56349">
    <property type="entry name" value="DNA breaking-rejoining enzymes"/>
    <property type="match status" value="1"/>
</dbReference>
<dbReference type="PROSITE" id="PS51898">
    <property type="entry name" value="TYR_RECOMBINASE"/>
    <property type="match status" value="1"/>
</dbReference>
<evidence type="ECO:0000256" key="2">
    <source>
        <dbReference type="ARBA" id="ARBA00022908"/>
    </source>
</evidence>
<evidence type="ECO:0000256" key="4">
    <source>
        <dbReference type="ARBA" id="ARBA00023172"/>
    </source>
</evidence>